<keyword evidence="2" id="KW-1185">Reference proteome</keyword>
<organism evidence="1 2">
    <name type="scientific">Vagococcus coleopterorum</name>
    <dbReference type="NCBI Taxonomy" id="2714946"/>
    <lineage>
        <taxon>Bacteria</taxon>
        <taxon>Bacillati</taxon>
        <taxon>Bacillota</taxon>
        <taxon>Bacilli</taxon>
        <taxon>Lactobacillales</taxon>
        <taxon>Enterococcaceae</taxon>
        <taxon>Vagococcus</taxon>
    </lineage>
</organism>
<evidence type="ECO:0000313" key="2">
    <source>
        <dbReference type="Proteomes" id="UP000500890"/>
    </source>
</evidence>
<name>A0A6G8AKN5_9ENTE</name>
<dbReference type="EMBL" id="CP049886">
    <property type="protein sequence ID" value="QIL45631.1"/>
    <property type="molecule type" value="Genomic_DNA"/>
</dbReference>
<evidence type="ECO:0000313" key="1">
    <source>
        <dbReference type="EMBL" id="QIL45631.1"/>
    </source>
</evidence>
<proteinExistence type="predicted"/>
<reference evidence="1 2" key="1">
    <citation type="submission" date="2020-03" db="EMBL/GenBank/DDBJ databases">
        <title>Vagococcus sp. nov., isolated from beetles.</title>
        <authorList>
            <person name="Hyun D.-W."/>
            <person name="Bae J.-W."/>
        </authorList>
    </citation>
    <scope>NUCLEOTIDE SEQUENCE [LARGE SCALE GENOMIC DNA]</scope>
    <source>
        <strain evidence="1 2">HDW17A</strain>
    </source>
</reference>
<sequence length="62" mass="7187">MTIDYQVEINKLKAGEIEKLVVERDDFFEFREVWLKDSNRDAIIGEASLGGSVIYTYQQSVE</sequence>
<dbReference type="KEGG" id="vah:G7081_00280"/>
<dbReference type="Proteomes" id="UP000500890">
    <property type="component" value="Chromosome"/>
</dbReference>
<dbReference type="RefSeq" id="WP_166006320.1">
    <property type="nucleotide sequence ID" value="NZ_CP049886.1"/>
</dbReference>
<dbReference type="AlphaFoldDB" id="A0A6G8AKN5"/>
<accession>A0A6G8AKN5</accession>
<protein>
    <submittedName>
        <fullName evidence="1">Uncharacterized protein</fullName>
    </submittedName>
</protein>
<gene>
    <name evidence="1" type="ORF">G7081_00280</name>
</gene>